<organism evidence="2 3">
    <name type="scientific">Streptomyces virens</name>
    <dbReference type="NCBI Taxonomy" id="285572"/>
    <lineage>
        <taxon>Bacteria</taxon>
        <taxon>Bacillati</taxon>
        <taxon>Actinomycetota</taxon>
        <taxon>Actinomycetes</taxon>
        <taxon>Kitasatosporales</taxon>
        <taxon>Streptomycetaceae</taxon>
        <taxon>Streptomyces</taxon>
    </lineage>
</organism>
<comment type="caution">
    <text evidence="2">The sequence shown here is derived from an EMBL/GenBank/DDBJ whole genome shotgun (WGS) entry which is preliminary data.</text>
</comment>
<evidence type="ECO:0000256" key="1">
    <source>
        <dbReference type="SAM" id="MobiDB-lite"/>
    </source>
</evidence>
<proteinExistence type="predicted"/>
<evidence type="ECO:0000313" key="3">
    <source>
        <dbReference type="Proteomes" id="UP001501866"/>
    </source>
</evidence>
<reference evidence="3" key="1">
    <citation type="journal article" date="2019" name="Int. J. Syst. Evol. Microbiol.">
        <title>The Global Catalogue of Microorganisms (GCM) 10K type strain sequencing project: providing services to taxonomists for standard genome sequencing and annotation.</title>
        <authorList>
            <consortium name="The Broad Institute Genomics Platform"/>
            <consortium name="The Broad Institute Genome Sequencing Center for Infectious Disease"/>
            <person name="Wu L."/>
            <person name="Ma J."/>
        </authorList>
    </citation>
    <scope>NUCLEOTIDE SEQUENCE [LARGE SCALE GENOMIC DNA]</scope>
    <source>
        <strain evidence="3">JCM 9095</strain>
    </source>
</reference>
<feature type="region of interest" description="Disordered" evidence="1">
    <location>
        <begin position="106"/>
        <end position="126"/>
    </location>
</feature>
<feature type="region of interest" description="Disordered" evidence="1">
    <location>
        <begin position="60"/>
        <end position="84"/>
    </location>
</feature>
<evidence type="ECO:0000313" key="2">
    <source>
        <dbReference type="EMBL" id="GAA3187693.1"/>
    </source>
</evidence>
<protein>
    <submittedName>
        <fullName evidence="2">Uncharacterized protein</fullName>
    </submittedName>
</protein>
<dbReference type="EMBL" id="BAAAUH010000032">
    <property type="protein sequence ID" value="GAA3187693.1"/>
    <property type="molecule type" value="Genomic_DNA"/>
</dbReference>
<accession>A0ABP6PRL2</accession>
<dbReference type="Proteomes" id="UP001501866">
    <property type="component" value="Unassembled WGS sequence"/>
</dbReference>
<gene>
    <name evidence="2" type="ORF">GCM10010451_41470</name>
</gene>
<sequence length="126" mass="13964">MLVAEAGEVFQSFGGLARSRALDVAHAGGAPIAHVRCSLAVRFLWNTVGLRFLPRKRATRSRPRFPPSAVRRPGVLSAEDPEPDLRRIRGFGPVFYARPHVVDTEPDRRARGLCRPAGRNRGLRSE</sequence>
<keyword evidence="3" id="KW-1185">Reference proteome</keyword>
<name>A0ABP6PRL2_9ACTN</name>